<evidence type="ECO:0000313" key="4">
    <source>
        <dbReference type="Proteomes" id="UP000194127"/>
    </source>
</evidence>
<proteinExistence type="predicted"/>
<sequence length="219" mass="25379">MHPYAHHHWHGFRHRRGGRIVWFAIGATVATFWHKSHEAHEWREQHCWRKCIPREAYAPPPGPVPANLTPVTSDDAAGSSKIELDRQRWGWAWNSEKGWKSWGNPPLSRDGAFPPHVPPTPMPSDRNDEDLKRMQALGKQATDTIAELSEATLDSVLATVRSLKTKLAEARLQREQHLQQIQALKEEQYKMFEEWQKQREQQAQAEQAKEQATKPRHMV</sequence>
<dbReference type="OrthoDB" id="2960209at2759"/>
<feature type="region of interest" description="Disordered" evidence="2">
    <location>
        <begin position="107"/>
        <end position="128"/>
    </location>
</feature>
<evidence type="ECO:0000313" key="3">
    <source>
        <dbReference type="EMBL" id="OSX64274.1"/>
    </source>
</evidence>
<keyword evidence="1" id="KW-0175">Coiled coil</keyword>
<feature type="coiled-coil region" evidence="1">
    <location>
        <begin position="153"/>
        <end position="187"/>
    </location>
</feature>
<protein>
    <submittedName>
        <fullName evidence="3">Uncharacterized protein</fullName>
    </submittedName>
</protein>
<dbReference type="EMBL" id="KZ110594">
    <property type="protein sequence ID" value="OSX64274.1"/>
    <property type="molecule type" value="Genomic_DNA"/>
</dbReference>
<dbReference type="Proteomes" id="UP000194127">
    <property type="component" value="Unassembled WGS sequence"/>
</dbReference>
<dbReference type="AlphaFoldDB" id="A0A1X6N6P7"/>
<dbReference type="RefSeq" id="XP_024341068.1">
    <property type="nucleotide sequence ID" value="XM_024482646.1"/>
</dbReference>
<reference evidence="3 4" key="1">
    <citation type="submission" date="2017-04" db="EMBL/GenBank/DDBJ databases">
        <title>Genome Sequence of the Model Brown-Rot Fungus Postia placenta SB12.</title>
        <authorList>
            <consortium name="DOE Joint Genome Institute"/>
            <person name="Gaskell J."/>
            <person name="Kersten P."/>
            <person name="Larrondo L.F."/>
            <person name="Canessa P."/>
            <person name="Martinez D."/>
            <person name="Hibbett D."/>
            <person name="Schmoll M."/>
            <person name="Kubicek C.P."/>
            <person name="Martinez A.T."/>
            <person name="Yadav J."/>
            <person name="Master E."/>
            <person name="Magnuson J.K."/>
            <person name="James T."/>
            <person name="Yaver D."/>
            <person name="Berka R."/>
            <person name="Labutti K."/>
            <person name="Lipzen A."/>
            <person name="Aerts A."/>
            <person name="Barry K."/>
            <person name="Henrissat B."/>
            <person name="Blanchette R."/>
            <person name="Grigoriev I."/>
            <person name="Cullen D."/>
        </authorList>
    </citation>
    <scope>NUCLEOTIDE SEQUENCE [LARGE SCALE GENOMIC DNA]</scope>
    <source>
        <strain evidence="3 4">MAD-698-R-SB12</strain>
    </source>
</reference>
<accession>A0A1X6N6P7</accession>
<gene>
    <name evidence="3" type="ORF">POSPLADRAFT_1073839</name>
</gene>
<feature type="region of interest" description="Disordered" evidence="2">
    <location>
        <begin position="195"/>
        <end position="219"/>
    </location>
</feature>
<organism evidence="3 4">
    <name type="scientific">Postia placenta MAD-698-R-SB12</name>
    <dbReference type="NCBI Taxonomy" id="670580"/>
    <lineage>
        <taxon>Eukaryota</taxon>
        <taxon>Fungi</taxon>
        <taxon>Dikarya</taxon>
        <taxon>Basidiomycota</taxon>
        <taxon>Agaricomycotina</taxon>
        <taxon>Agaricomycetes</taxon>
        <taxon>Polyporales</taxon>
        <taxon>Adustoporiaceae</taxon>
        <taxon>Rhodonia</taxon>
    </lineage>
</organism>
<dbReference type="GeneID" id="36327595"/>
<evidence type="ECO:0000256" key="2">
    <source>
        <dbReference type="SAM" id="MobiDB-lite"/>
    </source>
</evidence>
<name>A0A1X6N6P7_9APHY</name>
<keyword evidence="4" id="KW-1185">Reference proteome</keyword>
<evidence type="ECO:0000256" key="1">
    <source>
        <dbReference type="SAM" id="Coils"/>
    </source>
</evidence>